<dbReference type="Pfam" id="PF00582">
    <property type="entry name" value="Usp"/>
    <property type="match status" value="2"/>
</dbReference>
<comment type="caution">
    <text evidence="3">The sequence shown here is derived from an EMBL/GenBank/DDBJ whole genome shotgun (WGS) entry which is preliminary data.</text>
</comment>
<evidence type="ECO:0000256" key="1">
    <source>
        <dbReference type="ARBA" id="ARBA00008791"/>
    </source>
</evidence>
<organism evidence="3 4">
    <name type="scientific">Kribbella voronezhensis</name>
    <dbReference type="NCBI Taxonomy" id="2512212"/>
    <lineage>
        <taxon>Bacteria</taxon>
        <taxon>Bacillati</taxon>
        <taxon>Actinomycetota</taxon>
        <taxon>Actinomycetes</taxon>
        <taxon>Propionibacteriales</taxon>
        <taxon>Kribbellaceae</taxon>
        <taxon>Kribbella</taxon>
    </lineage>
</organism>
<evidence type="ECO:0000313" key="3">
    <source>
        <dbReference type="EMBL" id="TDU83775.1"/>
    </source>
</evidence>
<dbReference type="OrthoDB" id="5179911at2"/>
<dbReference type="InterPro" id="IPR006015">
    <property type="entry name" value="Universal_stress_UspA"/>
</dbReference>
<feature type="domain" description="UspA" evidence="2">
    <location>
        <begin position="5"/>
        <end position="140"/>
    </location>
</feature>
<dbReference type="EMBL" id="SOCE01000002">
    <property type="protein sequence ID" value="TDU83775.1"/>
    <property type="molecule type" value="Genomic_DNA"/>
</dbReference>
<dbReference type="InterPro" id="IPR006016">
    <property type="entry name" value="UspA"/>
</dbReference>
<name>A0A4R7SXN2_9ACTN</name>
<proteinExistence type="inferred from homology"/>
<dbReference type="SUPFAM" id="SSF52402">
    <property type="entry name" value="Adenine nucleotide alpha hydrolases-like"/>
    <property type="match status" value="2"/>
</dbReference>
<sequence>MTRARVVVAGIDGSTAAETAIRWAADEAVSRKASLRLVHAFVWPEFKVPLGASDVAPGLRAGADKVVEESAELARKLEPGLEIEATRYDGFPAPILLKQSKQAELLVIGSRGLSVTLGALIGSTGLDLAANAHCPVVIVRPDHVIDAGDHVVIGYDGSSASAVALDFGIDYAYRHGLRVRVVAAKPLYSADGQVHHLDLESELRGRHGGAALELVEVTGHPAERLLQQSADARLIVVGSRGRGGFSGMLLGSVSQTVLHHALCPVAVIPAAAIGG</sequence>
<evidence type="ECO:0000313" key="4">
    <source>
        <dbReference type="Proteomes" id="UP000295151"/>
    </source>
</evidence>
<gene>
    <name evidence="3" type="ORF">EV138_6239</name>
</gene>
<evidence type="ECO:0000259" key="2">
    <source>
        <dbReference type="Pfam" id="PF00582"/>
    </source>
</evidence>
<dbReference type="PANTHER" id="PTHR46268">
    <property type="entry name" value="STRESS RESPONSE PROTEIN NHAX"/>
    <property type="match status" value="1"/>
</dbReference>
<accession>A0A4R7SXN2</accession>
<feature type="domain" description="UspA" evidence="2">
    <location>
        <begin position="149"/>
        <end position="269"/>
    </location>
</feature>
<protein>
    <submittedName>
        <fullName evidence="3">Nucleotide-binding universal stress UspA family protein</fullName>
    </submittedName>
</protein>
<dbReference type="PANTHER" id="PTHR46268:SF6">
    <property type="entry name" value="UNIVERSAL STRESS PROTEIN UP12"/>
    <property type="match status" value="1"/>
</dbReference>
<dbReference type="InterPro" id="IPR014729">
    <property type="entry name" value="Rossmann-like_a/b/a_fold"/>
</dbReference>
<dbReference type="PRINTS" id="PR01438">
    <property type="entry name" value="UNVRSLSTRESS"/>
</dbReference>
<comment type="similarity">
    <text evidence="1">Belongs to the universal stress protein A family.</text>
</comment>
<dbReference type="AlphaFoldDB" id="A0A4R7SXN2"/>
<dbReference type="RefSeq" id="WP_133983262.1">
    <property type="nucleotide sequence ID" value="NZ_SOCE01000002.1"/>
</dbReference>
<dbReference type="Proteomes" id="UP000295151">
    <property type="component" value="Unassembled WGS sequence"/>
</dbReference>
<keyword evidence="4" id="KW-1185">Reference proteome</keyword>
<reference evidence="3 4" key="1">
    <citation type="submission" date="2019-03" db="EMBL/GenBank/DDBJ databases">
        <title>Genomic Encyclopedia of Type Strains, Phase III (KMG-III): the genomes of soil and plant-associated and newly described type strains.</title>
        <authorList>
            <person name="Whitman W."/>
        </authorList>
    </citation>
    <scope>NUCLEOTIDE SEQUENCE [LARGE SCALE GENOMIC DNA]</scope>
    <source>
        <strain evidence="3 4">VKM Ac-2575</strain>
    </source>
</reference>
<dbReference type="Gene3D" id="3.40.50.620">
    <property type="entry name" value="HUPs"/>
    <property type="match status" value="2"/>
</dbReference>